<organism evidence="2 3">
    <name type="scientific">Ramazzottius varieornatus</name>
    <name type="common">Water bear</name>
    <name type="synonym">Tardigrade</name>
    <dbReference type="NCBI Taxonomy" id="947166"/>
    <lineage>
        <taxon>Eukaryota</taxon>
        <taxon>Metazoa</taxon>
        <taxon>Ecdysozoa</taxon>
        <taxon>Tardigrada</taxon>
        <taxon>Eutardigrada</taxon>
        <taxon>Parachela</taxon>
        <taxon>Hypsibioidea</taxon>
        <taxon>Ramazzottiidae</taxon>
        <taxon>Ramazzottius</taxon>
    </lineage>
</organism>
<evidence type="ECO:0000256" key="1">
    <source>
        <dbReference type="SAM" id="MobiDB-lite"/>
    </source>
</evidence>
<keyword evidence="3" id="KW-1185">Reference proteome</keyword>
<evidence type="ECO:0000313" key="3">
    <source>
        <dbReference type="Proteomes" id="UP000186922"/>
    </source>
</evidence>
<dbReference type="EMBL" id="BDGG01000001">
    <property type="protein sequence ID" value="GAU88805.1"/>
    <property type="molecule type" value="Genomic_DNA"/>
</dbReference>
<feature type="region of interest" description="Disordered" evidence="1">
    <location>
        <begin position="293"/>
        <end position="321"/>
    </location>
</feature>
<dbReference type="AlphaFoldDB" id="A0A1D1UK78"/>
<comment type="caution">
    <text evidence="2">The sequence shown here is derived from an EMBL/GenBank/DDBJ whole genome shotgun (WGS) entry which is preliminary data.</text>
</comment>
<reference evidence="2 3" key="1">
    <citation type="journal article" date="2016" name="Nat. Commun.">
        <title>Extremotolerant tardigrade genome and improved radiotolerance of human cultured cells by tardigrade-unique protein.</title>
        <authorList>
            <person name="Hashimoto T."/>
            <person name="Horikawa D.D."/>
            <person name="Saito Y."/>
            <person name="Kuwahara H."/>
            <person name="Kozuka-Hata H."/>
            <person name="Shin-I T."/>
            <person name="Minakuchi Y."/>
            <person name="Ohishi K."/>
            <person name="Motoyama A."/>
            <person name="Aizu T."/>
            <person name="Enomoto A."/>
            <person name="Kondo K."/>
            <person name="Tanaka S."/>
            <person name="Hara Y."/>
            <person name="Koshikawa S."/>
            <person name="Sagara H."/>
            <person name="Miura T."/>
            <person name="Yokobori S."/>
            <person name="Miyagawa K."/>
            <person name="Suzuki Y."/>
            <person name="Kubo T."/>
            <person name="Oyama M."/>
            <person name="Kohara Y."/>
            <person name="Fujiyama A."/>
            <person name="Arakawa K."/>
            <person name="Katayama T."/>
            <person name="Toyoda A."/>
            <person name="Kunieda T."/>
        </authorList>
    </citation>
    <scope>NUCLEOTIDE SEQUENCE [LARGE SCALE GENOMIC DNA]</scope>
    <source>
        <strain evidence="2 3">YOKOZUNA-1</strain>
    </source>
</reference>
<name>A0A1D1UK78_RAMVA</name>
<accession>A0A1D1UK78</accession>
<sequence>MIPRTLGFKFPFASLLFVASNFLPFVSSTWRYYYPISYATGDSMFGTSHMHGGTNLPFRKWQIECLDGEALIGTQDWTNDYERIEAIYCKFMFPNKPPSMGVYPYYPYCYVKNYTADPFCFDRANHTRTVDTFITGLWDDDQQFLVWRIPFDDTMLYKCCRVPGGYYIDYVSCYYMPTHDNYWEYYDSTQQNIVQCGTGYVMTGIAKKINPTSRVYNLEWLQCCRLGFGPPQYETPPVVYSSSNSPTYQARSNIRPTEVTPEYKPQYRAMAPENDCGGTKPGLSSDSISASLTGSTVPNGCSSRYRRKRAARPADEEEDHHNDVGYQWFPKSAFHDYYLELASDGNVAAIQYDV</sequence>
<dbReference type="OrthoDB" id="10440766at2759"/>
<dbReference type="Proteomes" id="UP000186922">
    <property type="component" value="Unassembled WGS sequence"/>
</dbReference>
<gene>
    <name evidence="2" type="primary">RvY_01438-1</name>
    <name evidence="2" type="synonym">RvY_01438.1</name>
    <name evidence="2" type="ORF">RvY_01438</name>
</gene>
<protein>
    <submittedName>
        <fullName evidence="2">Uncharacterized protein</fullName>
    </submittedName>
</protein>
<proteinExistence type="predicted"/>
<feature type="compositionally biased region" description="Polar residues" evidence="1">
    <location>
        <begin position="293"/>
        <end position="302"/>
    </location>
</feature>
<evidence type="ECO:0000313" key="2">
    <source>
        <dbReference type="EMBL" id="GAU88805.1"/>
    </source>
</evidence>